<feature type="transmembrane region" description="Helical" evidence="1">
    <location>
        <begin position="170"/>
        <end position="192"/>
    </location>
</feature>
<proteinExistence type="predicted"/>
<dbReference type="RefSeq" id="WP_082018932.1">
    <property type="nucleotide sequence ID" value="NZ_JTJZ01000019.1"/>
</dbReference>
<dbReference type="Pfam" id="PF26366">
    <property type="entry name" value="DUF8094"/>
    <property type="match status" value="1"/>
</dbReference>
<dbReference type="AlphaFoldDB" id="A0A0B9A105"/>
<keyword evidence="1" id="KW-0472">Membrane</keyword>
<evidence type="ECO:0000313" key="4">
    <source>
        <dbReference type="Proteomes" id="UP000031488"/>
    </source>
</evidence>
<sequence>MRYTIAVILMVVGVVVGGLGILQKTLWAPEDTITATAQIDADKPAVIVDPGMLNLYETPATLAVKGSGDLTIAQAPIENVEAWAGQSAYDRVTGLAEGGKLTVKGTDGEGKVPDPAGADLWQSEVTGTDSVELEWNDDANRTGFLVAGDGEAGQVKSVTVTWPNHAETPWAIPLMIIGGVVFVIGVVLLFLGANNSKKEANRRKARQERRRKLAEYGTAFAVVPVLALSACGPEELPKPEPSEAPSSAAAGVTDDQAKRILDSVAADVKAADKKTDKKALAERAAGPALKQREDLYKVKEKVEDQKMAPAVASEEIVANYTSATDAWPRVTSLITSAGGNSQLLVLTQEDPRSNYKLWSQTQLTAGTKLPELPDSRQGAKMLEPGAKGFATTPEKAVADYAKALGSGADSKEAKKFESDDFSKSIWKNQKAQKDSAAAGKAEVDYKYTPGKELVAQGTAGDAAIVTGVIDAESTISPESKEGRTGTLTLLSPQKELVGSATTKEPVTTKTTQVLTFLVPKDGKVKLIGGLETLAGAEAG</sequence>
<feature type="domain" description="DUF8094" evidence="2">
    <location>
        <begin position="252"/>
        <end position="455"/>
    </location>
</feature>
<dbReference type="STRING" id="1703.BLSMQ_2690"/>
<evidence type="ECO:0000259" key="2">
    <source>
        <dbReference type="Pfam" id="PF26366"/>
    </source>
</evidence>
<dbReference type="OrthoDB" id="3265533at2"/>
<gene>
    <name evidence="3" type="ORF">AE0388_1941</name>
</gene>
<dbReference type="PATRIC" id="fig|1703.6.peg.1830"/>
<feature type="transmembrane region" description="Helical" evidence="1">
    <location>
        <begin position="213"/>
        <end position="230"/>
    </location>
</feature>
<comment type="caution">
    <text evidence="3">The sequence shown here is derived from an EMBL/GenBank/DDBJ whole genome shotgun (WGS) entry which is preliminary data.</text>
</comment>
<feature type="transmembrane region" description="Helical" evidence="1">
    <location>
        <begin position="5"/>
        <end position="22"/>
    </location>
</feature>
<reference evidence="3 4" key="1">
    <citation type="submission" date="2014-11" db="EMBL/GenBank/DDBJ databases">
        <title>Draft Genome Sequence of Brevibacterium linens AE038-8.</title>
        <authorList>
            <person name="Maizel D."/>
            <person name="Utturkar S.M."/>
            <person name="Brown S.D."/>
            <person name="Ferrero M."/>
            <person name="Rosen B.P."/>
        </authorList>
    </citation>
    <scope>NUCLEOTIDE SEQUENCE [LARGE SCALE GENOMIC DNA]</scope>
    <source>
        <strain evidence="3 4">AE038-8</strain>
    </source>
</reference>
<organism evidence="3 4">
    <name type="scientific">Brevibacterium linens</name>
    <dbReference type="NCBI Taxonomy" id="1703"/>
    <lineage>
        <taxon>Bacteria</taxon>
        <taxon>Bacillati</taxon>
        <taxon>Actinomycetota</taxon>
        <taxon>Actinomycetes</taxon>
        <taxon>Micrococcales</taxon>
        <taxon>Brevibacteriaceae</taxon>
        <taxon>Brevibacterium</taxon>
    </lineage>
</organism>
<dbReference type="Proteomes" id="UP000031488">
    <property type="component" value="Unassembled WGS sequence"/>
</dbReference>
<evidence type="ECO:0000313" key="3">
    <source>
        <dbReference type="EMBL" id="KHS52291.1"/>
    </source>
</evidence>
<protein>
    <recommendedName>
        <fullName evidence="2">DUF8094 domain-containing protein</fullName>
    </recommendedName>
</protein>
<name>A0A0B9A105_BRELN</name>
<keyword evidence="4" id="KW-1185">Reference proteome</keyword>
<dbReference type="EMBL" id="JTJZ01000019">
    <property type="protein sequence ID" value="KHS52291.1"/>
    <property type="molecule type" value="Genomic_DNA"/>
</dbReference>
<dbReference type="InterPro" id="IPR058407">
    <property type="entry name" value="DUF8094"/>
</dbReference>
<evidence type="ECO:0000256" key="1">
    <source>
        <dbReference type="SAM" id="Phobius"/>
    </source>
</evidence>
<keyword evidence="1" id="KW-0812">Transmembrane</keyword>
<accession>A0A0B9A105</accession>
<keyword evidence="1" id="KW-1133">Transmembrane helix</keyword>